<dbReference type="Proteomes" id="UP000799428">
    <property type="component" value="Unassembled WGS sequence"/>
</dbReference>
<evidence type="ECO:0000256" key="1">
    <source>
        <dbReference type="SAM" id="Coils"/>
    </source>
</evidence>
<dbReference type="InterPro" id="IPR022092">
    <property type="entry name" value="TMF_DNA-bd"/>
</dbReference>
<dbReference type="AlphaFoldDB" id="A0A6G1K246"/>
<sequence length="313" mass="35431">MPSIPIPSILKPQTSSPRQSIDSTRSRPSIDSSAAGDLDIPTPRSPGTVDTELSSLRKTHEETLNDHREELHSHLERIDALQSKLTYLSQQLAASAKTTHADEGTTLEEKRLAEKDAQISALMEEGQKLSKSEMKYMTTIKKMRIKGQEQEKEITMLKQRLTKAERGIGDQTERAKRAEAAEKAAQDKLKIVARIEKDLDMIRSEREEAGLTITELRRQLNDALSRAEDAEKRVQAGALEIEKRVTASLKEDIENVRIEKKLAEDRGKRDLQEAKEDAARQQERAKVTELELRGEIAVSIRREISRYHTYMGI</sequence>
<protein>
    <submittedName>
        <fullName evidence="3">Uncharacterized protein</fullName>
    </submittedName>
</protein>
<accession>A0A6G1K246</accession>
<proteinExistence type="predicted"/>
<evidence type="ECO:0000313" key="3">
    <source>
        <dbReference type="EMBL" id="KAF2706810.1"/>
    </source>
</evidence>
<dbReference type="PANTHER" id="PTHR46515">
    <property type="entry name" value="TATA ELEMENT MODULATORY FACTOR TMF1"/>
    <property type="match status" value="1"/>
</dbReference>
<feature type="coiled-coil region" evidence="1">
    <location>
        <begin position="57"/>
        <end position="84"/>
    </location>
</feature>
<dbReference type="OrthoDB" id="74178at2759"/>
<organism evidence="3 4">
    <name type="scientific">Pleomassaria siparia CBS 279.74</name>
    <dbReference type="NCBI Taxonomy" id="1314801"/>
    <lineage>
        <taxon>Eukaryota</taxon>
        <taxon>Fungi</taxon>
        <taxon>Dikarya</taxon>
        <taxon>Ascomycota</taxon>
        <taxon>Pezizomycotina</taxon>
        <taxon>Dothideomycetes</taxon>
        <taxon>Pleosporomycetidae</taxon>
        <taxon>Pleosporales</taxon>
        <taxon>Pleomassariaceae</taxon>
        <taxon>Pleomassaria</taxon>
    </lineage>
</organism>
<keyword evidence="1" id="KW-0175">Coiled coil</keyword>
<feature type="region of interest" description="Disordered" evidence="2">
    <location>
        <begin position="1"/>
        <end position="54"/>
    </location>
</feature>
<dbReference type="PANTHER" id="PTHR46515:SF1">
    <property type="entry name" value="TATA ELEMENT MODULATORY FACTOR"/>
    <property type="match status" value="1"/>
</dbReference>
<evidence type="ECO:0000313" key="4">
    <source>
        <dbReference type="Proteomes" id="UP000799428"/>
    </source>
</evidence>
<dbReference type="GO" id="GO:0005794">
    <property type="term" value="C:Golgi apparatus"/>
    <property type="evidence" value="ECO:0007669"/>
    <property type="project" value="TreeGrafter"/>
</dbReference>
<feature type="region of interest" description="Disordered" evidence="2">
    <location>
        <begin position="264"/>
        <end position="284"/>
    </location>
</feature>
<reference evidence="3" key="1">
    <citation type="journal article" date="2020" name="Stud. Mycol.">
        <title>101 Dothideomycetes genomes: a test case for predicting lifestyles and emergence of pathogens.</title>
        <authorList>
            <person name="Haridas S."/>
            <person name="Albert R."/>
            <person name="Binder M."/>
            <person name="Bloem J."/>
            <person name="Labutti K."/>
            <person name="Salamov A."/>
            <person name="Andreopoulos B."/>
            <person name="Baker S."/>
            <person name="Barry K."/>
            <person name="Bills G."/>
            <person name="Bluhm B."/>
            <person name="Cannon C."/>
            <person name="Castanera R."/>
            <person name="Culley D."/>
            <person name="Daum C."/>
            <person name="Ezra D."/>
            <person name="Gonzalez J."/>
            <person name="Henrissat B."/>
            <person name="Kuo A."/>
            <person name="Liang C."/>
            <person name="Lipzen A."/>
            <person name="Lutzoni F."/>
            <person name="Magnuson J."/>
            <person name="Mondo S."/>
            <person name="Nolan M."/>
            <person name="Ohm R."/>
            <person name="Pangilinan J."/>
            <person name="Park H.-J."/>
            <person name="Ramirez L."/>
            <person name="Alfaro M."/>
            <person name="Sun H."/>
            <person name="Tritt A."/>
            <person name="Yoshinaga Y."/>
            <person name="Zwiers L.-H."/>
            <person name="Turgeon B."/>
            <person name="Goodwin S."/>
            <person name="Spatafora J."/>
            <person name="Crous P."/>
            <person name="Grigoriev I."/>
        </authorList>
    </citation>
    <scope>NUCLEOTIDE SEQUENCE</scope>
    <source>
        <strain evidence="3">CBS 279.74</strain>
    </source>
</reference>
<name>A0A6G1K246_9PLEO</name>
<dbReference type="EMBL" id="MU005775">
    <property type="protein sequence ID" value="KAF2706810.1"/>
    <property type="molecule type" value="Genomic_DNA"/>
</dbReference>
<dbReference type="GO" id="GO:0005783">
    <property type="term" value="C:endoplasmic reticulum"/>
    <property type="evidence" value="ECO:0007669"/>
    <property type="project" value="TreeGrafter"/>
</dbReference>
<feature type="compositionally biased region" description="Polar residues" evidence="2">
    <location>
        <begin position="11"/>
        <end position="32"/>
    </location>
</feature>
<dbReference type="Pfam" id="PF12329">
    <property type="entry name" value="TMF_DNA_bd"/>
    <property type="match status" value="1"/>
</dbReference>
<keyword evidence="4" id="KW-1185">Reference proteome</keyword>
<evidence type="ECO:0000256" key="2">
    <source>
        <dbReference type="SAM" id="MobiDB-lite"/>
    </source>
</evidence>
<dbReference type="InterPro" id="IPR052602">
    <property type="entry name" value="Growth_transcription_reg"/>
</dbReference>
<gene>
    <name evidence="3" type="ORF">K504DRAFT_67348</name>
</gene>